<keyword evidence="2" id="KW-1185">Reference proteome</keyword>
<evidence type="ECO:0000313" key="1">
    <source>
        <dbReference type="EMBL" id="GAA3986394.1"/>
    </source>
</evidence>
<organism evidence="1 2">
    <name type="scientific">Comamonas faecalis</name>
    <dbReference type="NCBI Taxonomy" id="1387849"/>
    <lineage>
        <taxon>Bacteria</taxon>
        <taxon>Pseudomonadati</taxon>
        <taxon>Pseudomonadota</taxon>
        <taxon>Betaproteobacteria</taxon>
        <taxon>Burkholderiales</taxon>
        <taxon>Comamonadaceae</taxon>
        <taxon>Comamonas</taxon>
    </lineage>
</organism>
<dbReference type="Gene3D" id="3.40.50.1010">
    <property type="entry name" value="5'-nuclease"/>
    <property type="match status" value="1"/>
</dbReference>
<comment type="caution">
    <text evidence="1">The sequence shown here is derived from an EMBL/GenBank/DDBJ whole genome shotgun (WGS) entry which is preliminary data.</text>
</comment>
<dbReference type="EMBL" id="BAABBP010000004">
    <property type="protein sequence ID" value="GAA3986394.1"/>
    <property type="molecule type" value="Genomic_DNA"/>
</dbReference>
<dbReference type="InterPro" id="IPR029060">
    <property type="entry name" value="PIN-like_dom_sf"/>
</dbReference>
<accession>A0ABP7QQA2</accession>
<name>A0ABP7QQA2_9BURK</name>
<proteinExistence type="predicted"/>
<protein>
    <recommendedName>
        <fullName evidence="3">PIN domain-containing protein</fullName>
    </recommendedName>
</protein>
<reference evidence="2" key="1">
    <citation type="journal article" date="2019" name="Int. J. Syst. Evol. Microbiol.">
        <title>The Global Catalogue of Microorganisms (GCM) 10K type strain sequencing project: providing services to taxonomists for standard genome sequencing and annotation.</title>
        <authorList>
            <consortium name="The Broad Institute Genomics Platform"/>
            <consortium name="The Broad Institute Genome Sequencing Center for Infectious Disease"/>
            <person name="Wu L."/>
            <person name="Ma J."/>
        </authorList>
    </citation>
    <scope>NUCLEOTIDE SEQUENCE [LARGE SCALE GENOMIC DNA]</scope>
    <source>
        <strain evidence="2">JCM 17561</strain>
    </source>
</reference>
<evidence type="ECO:0008006" key="3">
    <source>
        <dbReference type="Google" id="ProtNLM"/>
    </source>
</evidence>
<dbReference type="Proteomes" id="UP001501627">
    <property type="component" value="Unassembled WGS sequence"/>
</dbReference>
<dbReference type="RefSeq" id="WP_344868231.1">
    <property type="nucleotide sequence ID" value="NZ_BAABBP010000004.1"/>
</dbReference>
<gene>
    <name evidence="1" type="ORF">GCM10022279_06830</name>
</gene>
<sequence>MISILLDTSYLITLADPARPQHDTATRYLREALAQGCPLYLSAIVASEFQVGQAVTDLPLRNLQVLPFNIDHAMTAGNLMRLLQRDRGDDRVAVKDDIKLLAQMVCESITHILTEDVNTLVKYLDRLREQGQLSARAIVLAQGFDVSWFQNGQRPLLD</sequence>
<evidence type="ECO:0000313" key="2">
    <source>
        <dbReference type="Proteomes" id="UP001501627"/>
    </source>
</evidence>
<dbReference type="SUPFAM" id="SSF88723">
    <property type="entry name" value="PIN domain-like"/>
    <property type="match status" value="1"/>
</dbReference>